<keyword evidence="1" id="KW-0175">Coiled coil</keyword>
<dbReference type="SUPFAM" id="SSF57997">
    <property type="entry name" value="Tropomyosin"/>
    <property type="match status" value="1"/>
</dbReference>
<dbReference type="Proteomes" id="UP000076584">
    <property type="component" value="Unassembled WGS sequence"/>
</dbReference>
<feature type="coiled-coil region" evidence="1">
    <location>
        <begin position="729"/>
        <end position="763"/>
    </location>
</feature>
<dbReference type="GO" id="GO:0016757">
    <property type="term" value="F:glycosyltransferase activity"/>
    <property type="evidence" value="ECO:0007669"/>
    <property type="project" value="UniProtKB-KW"/>
</dbReference>
<protein>
    <submittedName>
        <fullName evidence="3">Fucosyltransferase 3</fullName>
    </submittedName>
</protein>
<name>A0A167C4E0_COLIC</name>
<feature type="region of interest" description="Disordered" evidence="2">
    <location>
        <begin position="1"/>
        <end position="139"/>
    </location>
</feature>
<feature type="compositionally biased region" description="Low complexity" evidence="2">
    <location>
        <begin position="120"/>
        <end position="129"/>
    </location>
</feature>
<keyword evidence="3" id="KW-0808">Transferase</keyword>
<feature type="region of interest" description="Disordered" evidence="2">
    <location>
        <begin position="482"/>
        <end position="512"/>
    </location>
</feature>
<keyword evidence="4" id="KW-1185">Reference proteome</keyword>
<proteinExistence type="predicted"/>
<feature type="region of interest" description="Disordered" evidence="2">
    <location>
        <begin position="809"/>
        <end position="835"/>
    </location>
</feature>
<dbReference type="PANTHER" id="PTHR45615">
    <property type="entry name" value="MYOSIN HEAVY CHAIN, NON-MUSCLE"/>
    <property type="match status" value="1"/>
</dbReference>
<evidence type="ECO:0000313" key="3">
    <source>
        <dbReference type="EMBL" id="KZL82117.1"/>
    </source>
</evidence>
<dbReference type="STRING" id="1573173.A0A167C4E0"/>
<dbReference type="AlphaFoldDB" id="A0A167C4E0"/>
<feature type="compositionally biased region" description="Basic and acidic residues" evidence="2">
    <location>
        <begin position="50"/>
        <end position="76"/>
    </location>
</feature>
<feature type="compositionally biased region" description="Basic and acidic residues" evidence="2">
    <location>
        <begin position="593"/>
        <end position="604"/>
    </location>
</feature>
<evidence type="ECO:0000313" key="4">
    <source>
        <dbReference type="Proteomes" id="UP000076584"/>
    </source>
</evidence>
<feature type="coiled-coil region" evidence="1">
    <location>
        <begin position="364"/>
        <end position="452"/>
    </location>
</feature>
<organism evidence="3 4">
    <name type="scientific">Colletotrichum incanum</name>
    <name type="common">Soybean anthracnose fungus</name>
    <dbReference type="NCBI Taxonomy" id="1573173"/>
    <lineage>
        <taxon>Eukaryota</taxon>
        <taxon>Fungi</taxon>
        <taxon>Dikarya</taxon>
        <taxon>Ascomycota</taxon>
        <taxon>Pezizomycotina</taxon>
        <taxon>Sordariomycetes</taxon>
        <taxon>Hypocreomycetidae</taxon>
        <taxon>Glomerellales</taxon>
        <taxon>Glomerellaceae</taxon>
        <taxon>Colletotrichum</taxon>
        <taxon>Colletotrichum spaethianum species complex</taxon>
    </lineage>
</organism>
<keyword evidence="3" id="KW-0328">Glycosyltransferase</keyword>
<gene>
    <name evidence="3" type="ORF">CI238_07621</name>
</gene>
<evidence type="ECO:0000256" key="2">
    <source>
        <dbReference type="SAM" id="MobiDB-lite"/>
    </source>
</evidence>
<dbReference type="Gene3D" id="1.20.5.340">
    <property type="match status" value="1"/>
</dbReference>
<comment type="caution">
    <text evidence="3">The sequence shown here is derived from an EMBL/GenBank/DDBJ whole genome shotgun (WGS) entry which is preliminary data.</text>
</comment>
<evidence type="ECO:0000256" key="1">
    <source>
        <dbReference type="SAM" id="Coils"/>
    </source>
</evidence>
<reference evidence="3 4" key="1">
    <citation type="submission" date="2015-06" db="EMBL/GenBank/DDBJ databases">
        <title>Survival trade-offs in plant roots during colonization by closely related pathogenic and mutualistic fungi.</title>
        <authorList>
            <person name="Hacquard S."/>
            <person name="Kracher B."/>
            <person name="Hiruma K."/>
            <person name="Weinman A."/>
            <person name="Muench P."/>
            <person name="Garrido Oter R."/>
            <person name="Ver Loren van Themaat E."/>
            <person name="Dallerey J.-F."/>
            <person name="Damm U."/>
            <person name="Henrissat B."/>
            <person name="Lespinet O."/>
            <person name="Thon M."/>
            <person name="Kemen E."/>
            <person name="McHardy A.C."/>
            <person name="Schulze-Lefert P."/>
            <person name="O'Connell R.J."/>
        </authorList>
    </citation>
    <scope>NUCLEOTIDE SEQUENCE [LARGE SCALE GENOMIC DNA]</scope>
    <source>
        <strain evidence="3 4">MAFF 238704</strain>
    </source>
</reference>
<accession>A0A167C4E0</accession>
<feature type="region of interest" description="Disordered" evidence="2">
    <location>
        <begin position="593"/>
        <end position="627"/>
    </location>
</feature>
<dbReference type="PANTHER" id="PTHR45615:SF63">
    <property type="entry name" value="CHROMOSOME UNDETERMINED SCAFFOLD_10, WHOLE GENOME SHOTGUN SEQUENCE"/>
    <property type="match status" value="1"/>
</dbReference>
<feature type="compositionally biased region" description="Basic and acidic residues" evidence="2">
    <location>
        <begin position="1"/>
        <end position="43"/>
    </location>
</feature>
<feature type="region of interest" description="Disordered" evidence="2">
    <location>
        <begin position="247"/>
        <end position="267"/>
    </location>
</feature>
<feature type="compositionally biased region" description="Polar residues" evidence="2">
    <location>
        <begin position="482"/>
        <end position="501"/>
    </location>
</feature>
<dbReference type="EMBL" id="LFIW01001507">
    <property type="protein sequence ID" value="KZL82117.1"/>
    <property type="molecule type" value="Genomic_DNA"/>
</dbReference>
<feature type="compositionally biased region" description="Polar residues" evidence="2">
    <location>
        <begin position="92"/>
        <end position="106"/>
    </location>
</feature>
<sequence length="835" mass="94365">MSYRRFDGNEGRRGRDRFDSHYDYQNRRDGETDRRNRPRESHRSRSRSLSPDRERGHRERDSEREKDRDRSRDFENTRPPTGPRDHRLLHRSFSSPVHNKSSNSTDSRFDRGPEPSPRGIPTIPTTPASSAPPTPHFANDASSIAKITAALQQLSQRSNELGALQLQKDVVDRRARAREKDHVQSHPKYAEFPSLKDYHQKLEKRDTEDLNALCREVNLADKQWLTSAEGFAATLLQAFVELQQQQDKDRRSAISGSSSSEDPETRLNSRLDALDKQHKEETAKQKKQIENLQKGLSTETALRKILGIENESLKKKVQDLQNQKSSLTTKVDEHGTSIKRLQEKKPEVVLPPAPQKTAITSKDLTQVETMIDQCRNKLTDLETKLAGHDQKLGEMDVDLITEGCYTIAATLPRLEQNAKRAADEISVLRTDHDKLRSDNEKLRSDTDLLQSEVQQLQSGTEQLRSEALEVRSSVEHLKSATDQLKSSTEHINTNVGQQKSEMAQLRSGAEESQLAIEKLQSAMQRPPAEDSFLTVKTFTTMNTAVFKTFSGWIDDLKKRADAVEGQIPTLQTVSKQQIDQSSQIKAIEDQVKTLEKGSDQKTNRSSENSRVPSPAPDSRGFQYEGKWREHDTRLKALEASSRRSSYHSASAASEPTDAVDALAQRRAPIESMNAAIEALKAQVAMADQSLNAVSDSARLTSDSQVSQAERISQLENELCTTGRRLGTAEQTLQATGERLERKLDFMQQNFTSLDSQMNNLTTENLFQAIIQYIDRHQPVEAVIGHKVERIFQQMTAYEQRLAVLEQSVASGEEPANKKRKLSPHMRQMGMTNGRH</sequence>
<feature type="coiled-coil region" evidence="1">
    <location>
        <begin position="303"/>
        <end position="330"/>
    </location>
</feature>